<keyword evidence="7" id="KW-1185">Reference proteome</keyword>
<sequence length="193" mass="21462">MLCLGVLWFLTTSYATPLVNELKTLITKVQPALKTDIDTQTDIDQTNRWATNTATVYLEATDAQIQNAYLQALDNWNQTGAFKFEQVTSKNEAQIVLKQQNDSQTKAAGVTHILADQITSRLTSADVYLNTYYLLNPQFGYSNERIVNTAEHELGHAIGLSHNDQSASVMQSAGSYYGIQSEDISAVEKLYQS</sequence>
<dbReference type="AlphaFoldDB" id="A0A0R1TU85"/>
<keyword evidence="1 6" id="KW-0645">Protease</keyword>
<dbReference type="Gene3D" id="3.40.390.10">
    <property type="entry name" value="Collagenase (Catalytic Domain)"/>
    <property type="match status" value="1"/>
</dbReference>
<evidence type="ECO:0000313" key="7">
    <source>
        <dbReference type="Proteomes" id="UP000051324"/>
    </source>
</evidence>
<dbReference type="OrthoDB" id="2148705at2"/>
<keyword evidence="4" id="KW-0862">Zinc</keyword>
<gene>
    <name evidence="6" type="ORF">FC32_GL000345</name>
</gene>
<dbReference type="InterPro" id="IPR006026">
    <property type="entry name" value="Peptidase_Metallo"/>
</dbReference>
<accession>A0A0R1TU85</accession>
<keyword evidence="2" id="KW-0479">Metal-binding</keyword>
<dbReference type="CDD" id="cd04268">
    <property type="entry name" value="ZnMc_MMP_like"/>
    <property type="match status" value="1"/>
</dbReference>
<evidence type="ECO:0000256" key="3">
    <source>
        <dbReference type="ARBA" id="ARBA00022801"/>
    </source>
</evidence>
<dbReference type="STRING" id="1423724.FC32_GL000345"/>
<evidence type="ECO:0000313" key="6">
    <source>
        <dbReference type="EMBL" id="KRL84864.1"/>
    </source>
</evidence>
<dbReference type="Pfam" id="PF00413">
    <property type="entry name" value="Peptidase_M10"/>
    <property type="match status" value="1"/>
</dbReference>
<dbReference type="SUPFAM" id="SSF55486">
    <property type="entry name" value="Metalloproteases ('zincins'), catalytic domain"/>
    <property type="match status" value="1"/>
</dbReference>
<evidence type="ECO:0000256" key="4">
    <source>
        <dbReference type="ARBA" id="ARBA00022833"/>
    </source>
</evidence>
<dbReference type="GO" id="GO:0006508">
    <property type="term" value="P:proteolysis"/>
    <property type="evidence" value="ECO:0007669"/>
    <property type="project" value="UniProtKB-KW"/>
</dbReference>
<keyword evidence="3" id="KW-0378">Hydrolase</keyword>
<comment type="caution">
    <text evidence="6">The sequence shown here is derived from an EMBL/GenBank/DDBJ whole genome shotgun (WGS) entry which is preliminary data.</text>
</comment>
<dbReference type="InterPro" id="IPR024079">
    <property type="entry name" value="MetalloPept_cat_dom_sf"/>
</dbReference>
<protein>
    <submittedName>
        <fullName evidence="6">Zn-dependent protease</fullName>
    </submittedName>
</protein>
<reference evidence="6 7" key="1">
    <citation type="journal article" date="2015" name="Genome Announc.">
        <title>Expanding the biotechnology potential of lactobacilli through comparative genomics of 213 strains and associated genera.</title>
        <authorList>
            <person name="Sun Z."/>
            <person name="Harris H.M."/>
            <person name="McCann A."/>
            <person name="Guo C."/>
            <person name="Argimon S."/>
            <person name="Zhang W."/>
            <person name="Yang X."/>
            <person name="Jeffery I.B."/>
            <person name="Cooney J.C."/>
            <person name="Kagawa T.F."/>
            <person name="Liu W."/>
            <person name="Song Y."/>
            <person name="Salvetti E."/>
            <person name="Wrobel A."/>
            <person name="Rasinkangas P."/>
            <person name="Parkhill J."/>
            <person name="Rea M.C."/>
            <person name="O'Sullivan O."/>
            <person name="Ritari J."/>
            <person name="Douillard F.P."/>
            <person name="Paul Ross R."/>
            <person name="Yang R."/>
            <person name="Briner A.E."/>
            <person name="Felis G.E."/>
            <person name="de Vos W.M."/>
            <person name="Barrangou R."/>
            <person name="Klaenhammer T.R."/>
            <person name="Caufield P.W."/>
            <person name="Cui Y."/>
            <person name="Zhang H."/>
            <person name="O'Toole P.W."/>
        </authorList>
    </citation>
    <scope>NUCLEOTIDE SEQUENCE [LARGE SCALE GENOMIC DNA]</scope>
    <source>
        <strain evidence="6 7">DSM 16634</strain>
    </source>
</reference>
<dbReference type="GO" id="GO:0008270">
    <property type="term" value="F:zinc ion binding"/>
    <property type="evidence" value="ECO:0007669"/>
    <property type="project" value="InterPro"/>
</dbReference>
<organism evidence="6 7">
    <name type="scientific">Ligilactobacillus apodemi DSM 16634 = JCM 16172</name>
    <dbReference type="NCBI Taxonomy" id="1423724"/>
    <lineage>
        <taxon>Bacteria</taxon>
        <taxon>Bacillati</taxon>
        <taxon>Bacillota</taxon>
        <taxon>Bacilli</taxon>
        <taxon>Lactobacillales</taxon>
        <taxon>Lactobacillaceae</taxon>
        <taxon>Ligilactobacillus</taxon>
    </lineage>
</organism>
<name>A0A0R1TU85_9LACO</name>
<dbReference type="PATRIC" id="fig|1423724.4.peg.363"/>
<feature type="domain" description="Peptidase metallopeptidase" evidence="5">
    <location>
        <begin position="45"/>
        <end position="193"/>
    </location>
</feature>
<dbReference type="GO" id="GO:0031012">
    <property type="term" value="C:extracellular matrix"/>
    <property type="evidence" value="ECO:0007669"/>
    <property type="project" value="InterPro"/>
</dbReference>
<proteinExistence type="predicted"/>
<evidence type="ECO:0000256" key="2">
    <source>
        <dbReference type="ARBA" id="ARBA00022723"/>
    </source>
</evidence>
<dbReference type="EMBL" id="AZFT01000048">
    <property type="protein sequence ID" value="KRL84864.1"/>
    <property type="molecule type" value="Genomic_DNA"/>
</dbReference>
<dbReference type="eggNOG" id="COG5549">
    <property type="taxonomic scope" value="Bacteria"/>
</dbReference>
<dbReference type="InterPro" id="IPR001818">
    <property type="entry name" value="Pept_M10_metallopeptidase"/>
</dbReference>
<dbReference type="GO" id="GO:0004222">
    <property type="term" value="F:metalloendopeptidase activity"/>
    <property type="evidence" value="ECO:0007669"/>
    <property type="project" value="InterPro"/>
</dbReference>
<evidence type="ECO:0000256" key="1">
    <source>
        <dbReference type="ARBA" id="ARBA00022670"/>
    </source>
</evidence>
<dbReference type="Proteomes" id="UP000051324">
    <property type="component" value="Unassembled WGS sequence"/>
</dbReference>
<evidence type="ECO:0000259" key="5">
    <source>
        <dbReference type="SMART" id="SM00235"/>
    </source>
</evidence>
<dbReference type="SMART" id="SM00235">
    <property type="entry name" value="ZnMc"/>
    <property type="match status" value="1"/>
</dbReference>